<keyword evidence="2" id="KW-1185">Reference proteome</keyword>
<proteinExistence type="predicted"/>
<evidence type="ECO:0000313" key="1">
    <source>
        <dbReference type="EMBL" id="AYN56116.1"/>
    </source>
</evidence>
<sequence length="92" mass="10654">MAIKINLPVSKNAPDTWAIDTIIHGTVYRNLKDGDCYIYQNENNGHTYIIESGDFYSFETDYEAKEYLQDNDIPDVWKETNLAFVVSLEINK</sequence>
<name>A0A3G2KAV5_9CAUD</name>
<gene>
    <name evidence="1" type="ORF">STG2_152</name>
</gene>
<protein>
    <submittedName>
        <fullName evidence="1">Uncharacterized protein</fullName>
    </submittedName>
</protein>
<dbReference type="Proteomes" id="UP000269126">
    <property type="component" value="Segment"/>
</dbReference>
<dbReference type="EMBL" id="MK005300">
    <property type="protein sequence ID" value="AYN56116.1"/>
    <property type="molecule type" value="Genomic_DNA"/>
</dbReference>
<accession>A0A3G2KAV5</accession>
<organism evidence="1 2">
    <name type="scientific">Salmonella phage STG2</name>
    <dbReference type="NCBI Taxonomy" id="2480623"/>
    <lineage>
        <taxon>Viruses</taxon>
        <taxon>Duplodnaviria</taxon>
        <taxon>Heunggongvirae</taxon>
        <taxon>Uroviricota</taxon>
        <taxon>Caudoviricetes</taxon>
        <taxon>Demerecviridae</taxon>
        <taxon>Markadamsvirinae</taxon>
        <taxon>Epseptimavirus</taxon>
        <taxon>Epseptimavirus STG2</taxon>
    </lineage>
</organism>
<reference evidence="1 2" key="1">
    <citation type="submission" date="2018-10" db="EMBL/GenBank/DDBJ databases">
        <title>Bacteriophage control of Salmonella.</title>
        <authorList>
            <person name="Duc H.M."/>
        </authorList>
    </citation>
    <scope>NUCLEOTIDE SEQUENCE [LARGE SCALE GENOMIC DNA]</scope>
</reference>
<evidence type="ECO:0000313" key="2">
    <source>
        <dbReference type="Proteomes" id="UP000269126"/>
    </source>
</evidence>